<dbReference type="EMBL" id="MT141317">
    <property type="protein sequence ID" value="QJA58299.1"/>
    <property type="molecule type" value="Genomic_DNA"/>
</dbReference>
<dbReference type="AlphaFoldDB" id="A0A6M3IL76"/>
<proteinExistence type="predicted"/>
<organism evidence="1">
    <name type="scientific">viral metagenome</name>
    <dbReference type="NCBI Taxonomy" id="1070528"/>
    <lineage>
        <taxon>unclassified sequences</taxon>
        <taxon>metagenomes</taxon>
        <taxon>organismal metagenomes</taxon>
    </lineage>
</organism>
<gene>
    <name evidence="1" type="ORF">MM415B01472_0007</name>
</gene>
<protein>
    <recommendedName>
        <fullName evidence="2">DNA recombination-mediator protein A</fullName>
    </recommendedName>
</protein>
<evidence type="ECO:0000313" key="1">
    <source>
        <dbReference type="EMBL" id="QJA58299.1"/>
    </source>
</evidence>
<name>A0A6M3IL76_9ZZZZ</name>
<accession>A0A6M3IL76</accession>
<reference evidence="1" key="1">
    <citation type="submission" date="2020-03" db="EMBL/GenBank/DDBJ databases">
        <title>The deep terrestrial virosphere.</title>
        <authorList>
            <person name="Holmfeldt K."/>
            <person name="Nilsson E."/>
            <person name="Simone D."/>
            <person name="Lopez-Fernandez M."/>
            <person name="Wu X."/>
            <person name="de Brujin I."/>
            <person name="Lundin D."/>
            <person name="Andersson A."/>
            <person name="Bertilsson S."/>
            <person name="Dopson M."/>
        </authorList>
    </citation>
    <scope>NUCLEOTIDE SEQUENCE</scope>
    <source>
        <strain evidence="1">MM415B01472</strain>
    </source>
</reference>
<sequence>MSKIIGIIGTRQRNDDKDFQEVWNVFRMLYKKGDKICSGGCKSGGDRFAEIIASRLRFTEDDGNLIIHRPKPVPKNSPKYMYAKVNYERNTLVANDSDVLIACVLPDRTGGTEDTIKKFLKNHDDYDLIMV</sequence>
<evidence type="ECO:0008006" key="2">
    <source>
        <dbReference type="Google" id="ProtNLM"/>
    </source>
</evidence>